<comment type="caution">
    <text evidence="3">The sequence shown here is derived from an EMBL/GenBank/DDBJ whole genome shotgun (WGS) entry which is preliminary data.</text>
</comment>
<dbReference type="InterPro" id="IPR008936">
    <property type="entry name" value="Rho_GTPase_activation_prot"/>
</dbReference>
<proteinExistence type="predicted"/>
<feature type="region of interest" description="Disordered" evidence="1">
    <location>
        <begin position="134"/>
        <end position="169"/>
    </location>
</feature>
<feature type="compositionally biased region" description="Polar residues" evidence="1">
    <location>
        <begin position="1235"/>
        <end position="1245"/>
    </location>
</feature>
<feature type="compositionally biased region" description="Polar residues" evidence="1">
    <location>
        <begin position="1116"/>
        <end position="1125"/>
    </location>
</feature>
<feature type="compositionally biased region" description="Polar residues" evidence="1">
    <location>
        <begin position="1024"/>
        <end position="1043"/>
    </location>
</feature>
<dbReference type="InterPro" id="IPR000198">
    <property type="entry name" value="RhoGAP_dom"/>
</dbReference>
<feature type="compositionally biased region" description="Polar residues" evidence="1">
    <location>
        <begin position="1003"/>
        <end position="1017"/>
    </location>
</feature>
<feature type="compositionally biased region" description="Low complexity" evidence="1">
    <location>
        <begin position="20"/>
        <end position="73"/>
    </location>
</feature>
<dbReference type="PANTHER" id="PTHR12783">
    <property type="entry name" value="RALA BINDING PROTEIN 1 RALBP1"/>
    <property type="match status" value="1"/>
</dbReference>
<feature type="compositionally biased region" description="Pro residues" evidence="1">
    <location>
        <begin position="476"/>
        <end position="498"/>
    </location>
</feature>
<dbReference type="SUPFAM" id="SSF48350">
    <property type="entry name" value="GTPase activation domain, GAP"/>
    <property type="match status" value="1"/>
</dbReference>
<dbReference type="PANTHER" id="PTHR12783:SF5">
    <property type="entry name" value="RALA-BINDING PROTEIN 1"/>
    <property type="match status" value="1"/>
</dbReference>
<evidence type="ECO:0000313" key="4">
    <source>
        <dbReference type="Proteomes" id="UP000186601"/>
    </source>
</evidence>
<feature type="compositionally biased region" description="Pro residues" evidence="1">
    <location>
        <begin position="216"/>
        <end position="226"/>
    </location>
</feature>
<dbReference type="STRING" id="98765.A0A2R6S6K3"/>
<feature type="region of interest" description="Disordered" evidence="1">
    <location>
        <begin position="1003"/>
        <end position="1080"/>
    </location>
</feature>
<feature type="compositionally biased region" description="Polar residues" evidence="1">
    <location>
        <begin position="1207"/>
        <end position="1217"/>
    </location>
</feature>
<feature type="compositionally biased region" description="Basic and acidic residues" evidence="1">
    <location>
        <begin position="283"/>
        <end position="300"/>
    </location>
</feature>
<dbReference type="GO" id="GO:0007264">
    <property type="term" value="P:small GTPase-mediated signal transduction"/>
    <property type="evidence" value="ECO:0007669"/>
    <property type="project" value="InterPro"/>
</dbReference>
<feature type="compositionally biased region" description="Polar residues" evidence="1">
    <location>
        <begin position="257"/>
        <end position="270"/>
    </location>
</feature>
<feature type="domain" description="Rho-GAP" evidence="2">
    <location>
        <begin position="674"/>
        <end position="911"/>
    </location>
</feature>
<evidence type="ECO:0000313" key="3">
    <source>
        <dbReference type="EMBL" id="PSS37873.1"/>
    </source>
</evidence>
<organism evidence="3 4">
    <name type="scientific">Hermanssonia centrifuga</name>
    <dbReference type="NCBI Taxonomy" id="98765"/>
    <lineage>
        <taxon>Eukaryota</taxon>
        <taxon>Fungi</taxon>
        <taxon>Dikarya</taxon>
        <taxon>Basidiomycota</taxon>
        <taxon>Agaricomycotina</taxon>
        <taxon>Agaricomycetes</taxon>
        <taxon>Polyporales</taxon>
        <taxon>Meruliaceae</taxon>
        <taxon>Hermanssonia</taxon>
    </lineage>
</organism>
<feature type="region of interest" description="Disordered" evidence="1">
    <location>
        <begin position="1179"/>
        <end position="1245"/>
    </location>
</feature>
<evidence type="ECO:0000256" key="1">
    <source>
        <dbReference type="SAM" id="MobiDB-lite"/>
    </source>
</evidence>
<accession>A0A2R6S6K3</accession>
<feature type="compositionally biased region" description="Basic and acidic residues" evidence="1">
    <location>
        <begin position="150"/>
        <end position="160"/>
    </location>
</feature>
<feature type="compositionally biased region" description="Low complexity" evidence="1">
    <location>
        <begin position="369"/>
        <end position="380"/>
    </location>
</feature>
<feature type="region of interest" description="Disordered" evidence="1">
    <location>
        <begin position="1109"/>
        <end position="1131"/>
    </location>
</feature>
<feature type="region of interest" description="Disordered" evidence="1">
    <location>
        <begin position="311"/>
        <end position="330"/>
    </location>
</feature>
<feature type="region of interest" description="Disordered" evidence="1">
    <location>
        <begin position="470"/>
        <end position="502"/>
    </location>
</feature>
<keyword evidence="4" id="KW-1185">Reference proteome</keyword>
<dbReference type="InterPro" id="IPR039767">
    <property type="entry name" value="RALBP1"/>
</dbReference>
<feature type="compositionally biased region" description="Polar residues" evidence="1">
    <location>
        <begin position="569"/>
        <end position="582"/>
    </location>
</feature>
<dbReference type="Gene3D" id="1.10.555.10">
    <property type="entry name" value="Rho GTPase activation protein"/>
    <property type="match status" value="1"/>
</dbReference>
<gene>
    <name evidence="3" type="ORF">PHLCEN_2v341</name>
</gene>
<dbReference type="SMART" id="SM00324">
    <property type="entry name" value="RhoGAP"/>
    <property type="match status" value="1"/>
</dbReference>
<feature type="region of interest" description="Disordered" evidence="1">
    <location>
        <begin position="200"/>
        <end position="304"/>
    </location>
</feature>
<dbReference type="Proteomes" id="UP000186601">
    <property type="component" value="Unassembled WGS sequence"/>
</dbReference>
<dbReference type="EMBL" id="MLYV02000029">
    <property type="protein sequence ID" value="PSS37873.1"/>
    <property type="molecule type" value="Genomic_DNA"/>
</dbReference>
<feature type="compositionally biased region" description="Low complexity" evidence="1">
    <location>
        <begin position="534"/>
        <end position="564"/>
    </location>
</feature>
<reference evidence="3 4" key="1">
    <citation type="submission" date="2018-02" db="EMBL/GenBank/DDBJ databases">
        <title>Genome sequence of the basidiomycete white-rot fungus Phlebia centrifuga.</title>
        <authorList>
            <person name="Granchi Z."/>
            <person name="Peng M."/>
            <person name="de Vries R.P."/>
            <person name="Hilden K."/>
            <person name="Makela M.R."/>
            <person name="Grigoriev I."/>
            <person name="Riley R."/>
        </authorList>
    </citation>
    <scope>NUCLEOTIDE SEQUENCE [LARGE SCALE GENOMIC DNA]</scope>
    <source>
        <strain evidence="3 4">FBCC195</strain>
    </source>
</reference>
<feature type="compositionally biased region" description="Low complexity" evidence="1">
    <location>
        <begin position="242"/>
        <end position="252"/>
    </location>
</feature>
<feature type="region of interest" description="Disordered" evidence="1">
    <location>
        <begin position="534"/>
        <end position="636"/>
    </location>
</feature>
<dbReference type="PROSITE" id="PS50238">
    <property type="entry name" value="RHOGAP"/>
    <property type="match status" value="1"/>
</dbReference>
<dbReference type="GO" id="GO:0005096">
    <property type="term" value="F:GTPase activator activity"/>
    <property type="evidence" value="ECO:0007669"/>
    <property type="project" value="InterPro"/>
</dbReference>
<evidence type="ECO:0000259" key="2">
    <source>
        <dbReference type="PROSITE" id="PS50238"/>
    </source>
</evidence>
<dbReference type="OrthoDB" id="185175at2759"/>
<dbReference type="GO" id="GO:0031267">
    <property type="term" value="F:small GTPase binding"/>
    <property type="evidence" value="ECO:0007669"/>
    <property type="project" value="InterPro"/>
</dbReference>
<protein>
    <recommendedName>
        <fullName evidence="2">Rho-GAP domain-containing protein</fullName>
    </recommendedName>
</protein>
<dbReference type="CDD" id="cd00159">
    <property type="entry name" value="RhoGAP"/>
    <property type="match status" value="1"/>
</dbReference>
<feature type="region of interest" description="Disordered" evidence="1">
    <location>
        <begin position="775"/>
        <end position="810"/>
    </location>
</feature>
<dbReference type="Pfam" id="PF00620">
    <property type="entry name" value="RhoGAP"/>
    <property type="match status" value="2"/>
</dbReference>
<feature type="region of interest" description="Disordered" evidence="1">
    <location>
        <begin position="1"/>
        <end position="92"/>
    </location>
</feature>
<name>A0A2R6S6K3_9APHY</name>
<feature type="region of interest" description="Disordered" evidence="1">
    <location>
        <begin position="901"/>
        <end position="971"/>
    </location>
</feature>
<feature type="region of interest" description="Disordered" evidence="1">
    <location>
        <begin position="357"/>
        <end position="433"/>
    </location>
</feature>
<sequence>MHPYQARTDGDRTPQPVNVASAHASHSSSSLASSFTSSAASSMLAAAPPSNSSQSDILSSDHSVSSRSASTSSPPKNRLLPLAISPSPRSSSLAHMGQVYSRVDPVSIQPTANTLSLPLPVSTSNRLRRAWAGRRKKSEDISSVLSRVEQTNDRGQERQRSFSTSGSDSLSLVDNLEVQHNTSNRQQSRTKHFIQSSLGVFGQKKPMQQSQCSKPNGPPPAPPPKPVELQSSKKPPTPPETVPTSPEQSSPPIVTSPGISATVQFINSNPDEMRPEVATPRATPREKSDSEVKQDWRRSDATMTSYVTIRPGALAGNRSPRPVSLAESSHSGHTIVPVNKRLSALITDAEFAMAEESDSGSEHAIARIPVSGRPSPSSSVKARNRRSASLNFGPGFAMRSKPSTPEPLRTYASEHNVPSLPRMHPTTSRDTPTLTKAAARGIISPTADASAAHSTSSNIRGRLAAWTATTSSDRNFPPPPSHPQHLRPPPQHPSPPSHPTLRQTAISMTGSLAPVAMGLGKRAAEKVHRVWGGLSSSTSSHSAYSSTSSLSGATSGSTPSSHSGKNIDRTPSGQSVNLQSSGGWKKRRTPNAPSGSWSVTSSLTSSSASSYEVPSGPTLGTRLRGPKRNNSGGSIVGGAVFGRRLQACVQETATDRVKHLLNQSAHSDDTVGVKPLEDRLLPALVVRCAQHLTLWGLQEEGLFRLSGRPTHVAKLRSEFDAGADFALAESDPGDLDPHAVASIFKAYLRELPESLLTAALIPLFESAMTLQKEENDASMSAGAPHIGSNGPSLPSRPRDGTPLPMRKPPSLSTLAMPSFAGMRTMSDSTLQTLGALIAQLPQENHDLLYTVVELIQATAAHSKETKMPLGNLLLVFCPSLNMSPSLLRVLCEAKSIWEQPSKPLSHDNDPGHIPKPAALSTGGVAAPSSQSQRSNSSREETDYDSDLSDVPAARPRHGVTRGPVNTMLGVPDMWGPVMSPYRPASKSSGSGQDDTASYLSALDHTSSRTPSPANDSCHNLPALTGSSDSLATPSTMSEVSSFQAPPIVISDETQGEKASLSLTSDPEIATTADLPLPPSRRPIISAPMPFIPDSASPVSPRKSLNLLSFPSLGKSEPSSVPSTPKSWAHRAKRPSLHLLFSKRSASPLASPSLAKARANPESAPPDILHLSIPSPCALRTESSSVPPVLDTPISSSPIAMFDHSDQRAGQSDSTKPSEQGEWDSPQHLRTRKDSSASSLFSTPQQTPIADYFRGHSTSMLSVATGAEADTDSLPSQYSPVALHKSHSQTSLTPSIDIGFEDSLEGNWAQSVLLEAQAKSDAGKSRWSVKDAVKIFEGRS</sequence>
<feature type="compositionally biased region" description="Low complexity" evidence="1">
    <location>
        <begin position="594"/>
        <end position="610"/>
    </location>
</feature>